<proteinExistence type="predicted"/>
<organism evidence="1 2">
    <name type="scientific">Araneus ventricosus</name>
    <name type="common">Orbweaver spider</name>
    <name type="synonym">Epeira ventricosa</name>
    <dbReference type="NCBI Taxonomy" id="182803"/>
    <lineage>
        <taxon>Eukaryota</taxon>
        <taxon>Metazoa</taxon>
        <taxon>Ecdysozoa</taxon>
        <taxon>Arthropoda</taxon>
        <taxon>Chelicerata</taxon>
        <taxon>Arachnida</taxon>
        <taxon>Araneae</taxon>
        <taxon>Araneomorphae</taxon>
        <taxon>Entelegynae</taxon>
        <taxon>Araneoidea</taxon>
        <taxon>Araneidae</taxon>
        <taxon>Araneus</taxon>
    </lineage>
</organism>
<protein>
    <submittedName>
        <fullName evidence="1">Uncharacterized protein</fullName>
    </submittedName>
</protein>
<sequence>MLHHCLAVLLNTRGTDVFNLELDKQKKHSFRGVPLSCPGKDYLLAIGEQTWIRTQELPSVYPERNIGIKVSGRRNVLNIITCNLSSNDGHRLWGARTI</sequence>
<dbReference type="AlphaFoldDB" id="A0A4Y2EQK8"/>
<comment type="caution">
    <text evidence="1">The sequence shown here is derived from an EMBL/GenBank/DDBJ whole genome shotgun (WGS) entry which is preliminary data.</text>
</comment>
<dbReference type="Proteomes" id="UP000499080">
    <property type="component" value="Unassembled WGS sequence"/>
</dbReference>
<keyword evidence="2" id="KW-1185">Reference proteome</keyword>
<dbReference type="EMBL" id="BGPR01000653">
    <property type="protein sequence ID" value="GBM30164.1"/>
    <property type="molecule type" value="Genomic_DNA"/>
</dbReference>
<reference evidence="1 2" key="1">
    <citation type="journal article" date="2019" name="Sci. Rep.">
        <title>Orb-weaving spider Araneus ventricosus genome elucidates the spidroin gene catalogue.</title>
        <authorList>
            <person name="Kono N."/>
            <person name="Nakamura H."/>
            <person name="Ohtoshi R."/>
            <person name="Moran D.A.P."/>
            <person name="Shinohara A."/>
            <person name="Yoshida Y."/>
            <person name="Fujiwara M."/>
            <person name="Mori M."/>
            <person name="Tomita M."/>
            <person name="Arakawa K."/>
        </authorList>
    </citation>
    <scope>NUCLEOTIDE SEQUENCE [LARGE SCALE GENOMIC DNA]</scope>
</reference>
<evidence type="ECO:0000313" key="1">
    <source>
        <dbReference type="EMBL" id="GBM30164.1"/>
    </source>
</evidence>
<gene>
    <name evidence="1" type="ORF">AVEN_134208_1</name>
</gene>
<name>A0A4Y2EQK8_ARAVE</name>
<accession>A0A4Y2EQK8</accession>
<evidence type="ECO:0000313" key="2">
    <source>
        <dbReference type="Proteomes" id="UP000499080"/>
    </source>
</evidence>